<organism evidence="3">
    <name type="scientific">Clostridioides difficile</name>
    <name type="common">Peptoclostridium difficile</name>
    <dbReference type="NCBI Taxonomy" id="1496"/>
    <lineage>
        <taxon>Bacteria</taxon>
        <taxon>Bacillati</taxon>
        <taxon>Bacillota</taxon>
        <taxon>Clostridia</taxon>
        <taxon>Peptostreptococcales</taxon>
        <taxon>Peptostreptococcaceae</taxon>
        <taxon>Clostridioides</taxon>
    </lineage>
</organism>
<evidence type="ECO:0000256" key="1">
    <source>
        <dbReference type="SAM" id="Phobius"/>
    </source>
</evidence>
<dbReference type="EMBL" id="MF547664">
    <property type="protein sequence ID" value="AVX33715.1"/>
    <property type="molecule type" value="Genomic_DNA"/>
</dbReference>
<proteinExistence type="predicted"/>
<evidence type="ECO:0000259" key="2">
    <source>
        <dbReference type="Pfam" id="PF16976"/>
    </source>
</evidence>
<dbReference type="Pfam" id="PF16976">
    <property type="entry name" value="RcpC"/>
    <property type="match status" value="1"/>
</dbReference>
<accession>A0A2R4NC57</accession>
<dbReference type="AlphaFoldDB" id="A0A2R4NC57"/>
<geneLocation type="plasmid" evidence="3">
    <name>LIBA6289</name>
</geneLocation>
<keyword evidence="1" id="KW-0812">Transmembrane</keyword>
<keyword evidence="1" id="KW-1133">Transmembrane helix</keyword>
<dbReference type="RefSeq" id="WP_172692583.1">
    <property type="nucleotide sequence ID" value="NZ_MF547664.1"/>
</dbReference>
<name>A0A2R4NC57_CLODI</name>
<keyword evidence="1" id="KW-0472">Membrane</keyword>
<feature type="domain" description="Flp pilus assembly protein RcpC/CpaB" evidence="2">
    <location>
        <begin position="113"/>
        <end position="221"/>
    </location>
</feature>
<feature type="transmembrane region" description="Helical" evidence="1">
    <location>
        <begin position="12"/>
        <end position="31"/>
    </location>
</feature>
<evidence type="ECO:0000313" key="3">
    <source>
        <dbReference type="EMBL" id="AVX33715.1"/>
    </source>
</evidence>
<gene>
    <name evidence="3" type="ORF">plasmid_LIBA6289_00030</name>
</gene>
<keyword evidence="3" id="KW-0614">Plasmid</keyword>
<reference evidence="3" key="1">
    <citation type="journal article" date="2018" name="Genome Biol. Evol.">
        <title>Two Groups of Cocirculating, Epidemic Clostridiodes difficile Strains Microdiversify through Different Mechanisms.</title>
        <authorList>
            <person name="Murillo T."/>
            <person name="Ramirez-Vargas G."/>
            <person name="Riedel T."/>
            <person name="Overmann J."/>
            <person name="Andersen J.M."/>
            <person name="Guzman-Verri C."/>
            <person name="Chaves-Olarte E."/>
            <person name="Rodriguez C."/>
        </authorList>
    </citation>
    <scope>NUCLEOTIDE SEQUENCE</scope>
    <source>
        <strain evidence="3">LIBA-6289</strain>
        <plasmid evidence="3">LIBA6289</plasmid>
    </source>
</reference>
<protein>
    <submittedName>
        <fullName evidence="3">SAF domain-containing protein</fullName>
    </submittedName>
</protein>
<sequence>MDFKSKLQNRKVLAVITLILATIIGFGSPLYERMKSKSTYVRVINKIEKGNKISSNQIREYTTTDSKSLPNSIIKNKDDVVGKYAVVDMYKEDNVLSSKISQNPVAENDYLYNLNGSKQAMSITIKNFAAGLSGKLQTGDIISVIASDYGENKKTIKLPQLEYIQVLAVTNQKGADKKDDSIEKGNEDEQELPTTITLLVNETQSKILADLEEKSKMHVTLVYRGTDKTAKKFIEEQDRVINLKGSEGLEQLNNSNNTETN</sequence>
<dbReference type="InterPro" id="IPR031571">
    <property type="entry name" value="RcpC_dom"/>
</dbReference>